<feature type="region of interest" description="Disordered" evidence="1">
    <location>
        <begin position="1"/>
        <end position="28"/>
    </location>
</feature>
<protein>
    <submittedName>
        <fullName evidence="2">Uncharacterized protein</fullName>
    </submittedName>
</protein>
<dbReference type="Pfam" id="PF09957">
    <property type="entry name" value="VapB_antitoxin"/>
    <property type="match status" value="1"/>
</dbReference>
<dbReference type="EMBL" id="BMPQ01000010">
    <property type="protein sequence ID" value="GGK77105.1"/>
    <property type="molecule type" value="Genomic_DNA"/>
</dbReference>
<reference evidence="2" key="1">
    <citation type="journal article" date="2014" name="Int. J. Syst. Evol. Microbiol.">
        <title>Complete genome sequence of Corynebacterium casei LMG S-19264T (=DSM 44701T), isolated from a smear-ripened cheese.</title>
        <authorList>
            <consortium name="US DOE Joint Genome Institute (JGI-PGF)"/>
            <person name="Walter F."/>
            <person name="Albersmeier A."/>
            <person name="Kalinowski J."/>
            <person name="Ruckert C."/>
        </authorList>
    </citation>
    <scope>NUCLEOTIDE SEQUENCE</scope>
    <source>
        <strain evidence="2">JCM 3035</strain>
    </source>
</reference>
<keyword evidence="3" id="KW-1185">Reference proteome</keyword>
<dbReference type="Proteomes" id="UP000637788">
    <property type="component" value="Unassembled WGS sequence"/>
</dbReference>
<proteinExistence type="predicted"/>
<dbReference type="InterPro" id="IPR019239">
    <property type="entry name" value="VapB_antitoxin"/>
</dbReference>
<dbReference type="AlphaFoldDB" id="A0A917QYR0"/>
<organism evidence="2 3">
    <name type="scientific">Streptomyces flaveus</name>
    <dbReference type="NCBI Taxonomy" id="66370"/>
    <lineage>
        <taxon>Bacteria</taxon>
        <taxon>Bacillati</taxon>
        <taxon>Actinomycetota</taxon>
        <taxon>Actinomycetes</taxon>
        <taxon>Kitasatosporales</taxon>
        <taxon>Streptomycetaceae</taxon>
        <taxon>Streptomyces</taxon>
        <taxon>Streptomyces aurantiacus group</taxon>
    </lineage>
</organism>
<evidence type="ECO:0000256" key="1">
    <source>
        <dbReference type="SAM" id="MobiDB-lite"/>
    </source>
</evidence>
<name>A0A917QYR0_9ACTN</name>
<accession>A0A917QYR0</accession>
<sequence>MAEPSGDRLRESERAELERLRAEAGEKDKRIRELEMEDRHSMPRLRNRTRLAAAAWPTSAALVRVARSRRLQIPWLDPADTGPSRPSRELIYKRSCILAYSGWHTEEATMSRTVIDLDDKALEEAAKELGTTTKRDTVNTALREVTARYRRLRALEEARELVADGALDMNLLLDKHAYRPTGAAGDNRGAGAGE</sequence>
<evidence type="ECO:0000313" key="2">
    <source>
        <dbReference type="EMBL" id="GGK77105.1"/>
    </source>
</evidence>
<reference evidence="2" key="2">
    <citation type="submission" date="2020-09" db="EMBL/GenBank/DDBJ databases">
        <authorList>
            <person name="Sun Q."/>
            <person name="Ohkuma M."/>
        </authorList>
    </citation>
    <scope>NUCLEOTIDE SEQUENCE</scope>
    <source>
        <strain evidence="2">JCM 3035</strain>
    </source>
</reference>
<gene>
    <name evidence="2" type="ORF">GCM10010094_42860</name>
</gene>
<comment type="caution">
    <text evidence="2">The sequence shown here is derived from an EMBL/GenBank/DDBJ whole genome shotgun (WGS) entry which is preliminary data.</text>
</comment>
<evidence type="ECO:0000313" key="3">
    <source>
        <dbReference type="Proteomes" id="UP000637788"/>
    </source>
</evidence>